<dbReference type="InParanoid" id="Q5CRC5"/>
<evidence type="ECO:0000256" key="4">
    <source>
        <dbReference type="RuleBase" id="RU003330"/>
    </source>
</evidence>
<evidence type="ECO:0000313" key="6">
    <source>
        <dbReference type="EMBL" id="EAK88230.1"/>
    </source>
</evidence>
<dbReference type="NCBIfam" id="NF011100">
    <property type="entry name" value="PRK14527.1"/>
    <property type="match status" value="1"/>
</dbReference>
<dbReference type="PDB" id="3BE4">
    <property type="method" value="X-ray"/>
    <property type="resolution" value="1.60 A"/>
    <property type="chains" value="A=4-219"/>
</dbReference>
<evidence type="ECO:0000256" key="3">
    <source>
        <dbReference type="ARBA" id="ARBA00022777"/>
    </source>
</evidence>
<keyword evidence="7" id="KW-1185">Reference proteome</keyword>
<evidence type="ECO:0000313" key="7">
    <source>
        <dbReference type="Proteomes" id="UP000006726"/>
    </source>
</evidence>
<evidence type="ECO:0000256" key="1">
    <source>
        <dbReference type="ARBA" id="ARBA00022679"/>
    </source>
</evidence>
<dbReference type="InterPro" id="IPR006259">
    <property type="entry name" value="Adenyl_kin_sub"/>
</dbReference>
<dbReference type="FunCoup" id="Q5CRC5">
    <property type="interactions" value="323"/>
</dbReference>
<dbReference type="GO" id="GO:0004017">
    <property type="term" value="F:AMP kinase activity"/>
    <property type="evidence" value="ECO:0007669"/>
    <property type="project" value="InterPro"/>
</dbReference>
<dbReference type="InterPro" id="IPR007862">
    <property type="entry name" value="Adenylate_kinase_lid-dom"/>
</dbReference>
<name>Q5CRC5_CRYPI</name>
<dbReference type="Pfam" id="PF00406">
    <property type="entry name" value="ADK"/>
    <property type="match status" value="1"/>
</dbReference>
<dbReference type="RefSeq" id="XP_626261.1">
    <property type="nucleotide sequence ID" value="XM_626261.1"/>
</dbReference>
<dbReference type="PROSITE" id="PS00113">
    <property type="entry name" value="ADENYLATE_KINASE"/>
    <property type="match status" value="1"/>
</dbReference>
<keyword evidence="8" id="KW-0002">3D-structure</keyword>
<dbReference type="NCBIfam" id="NF001380">
    <property type="entry name" value="PRK00279.1-2"/>
    <property type="match status" value="1"/>
</dbReference>
<dbReference type="NCBIfam" id="NF001381">
    <property type="entry name" value="PRK00279.1-3"/>
    <property type="match status" value="1"/>
</dbReference>
<protein>
    <submittedName>
        <fullName evidence="6">Adenylate kinase</fullName>
    </submittedName>
</protein>
<keyword evidence="1 4" id="KW-0808">Transferase</keyword>
<comment type="similarity">
    <text evidence="4">Belongs to the adenylate kinase family.</text>
</comment>
<evidence type="ECO:0007829" key="8">
    <source>
        <dbReference type="PDB" id="3BE4"/>
    </source>
</evidence>
<proteinExistence type="evidence at protein level"/>
<sequence>KMSNSKKHNLILIGAPGSGKGTQCEFIKKEYGLAHLSTGDMLREAIKNGTKIGLEAKSIIESGNFVGDEIVLGLVKEKFDLGVCVNGFVLDGFPRTIPQAEGLAKILSEIGDSLTSVIYFEIDDSEIIERISGRCTHPASGRIYHVKYNPPKQPGIDDVTGEPLVWRDDDNAEAVKVRLDVFHKQTAPLVKFYEDLGILKRVNAKLPPKEVTEQIKKILEN</sequence>
<dbReference type="SUPFAM" id="SSF52540">
    <property type="entry name" value="P-loop containing nucleoside triphosphate hydrolases"/>
    <property type="match status" value="1"/>
</dbReference>
<dbReference type="FunFam" id="3.40.50.300:FF:000106">
    <property type="entry name" value="Adenylate kinase mitochondrial"/>
    <property type="match status" value="1"/>
</dbReference>
<dbReference type="KEGG" id="cpv:cgd5_3360"/>
<dbReference type="Gene3D" id="3.40.50.300">
    <property type="entry name" value="P-loop containing nucleotide triphosphate hydrolases"/>
    <property type="match status" value="1"/>
</dbReference>
<dbReference type="PRINTS" id="PR00094">
    <property type="entry name" value="ADENYLTKNASE"/>
</dbReference>
<keyword evidence="3 4" id="KW-0418">Kinase</keyword>
<dbReference type="GeneID" id="3373218"/>
<dbReference type="EMBL" id="AAEE01000007">
    <property type="protein sequence ID" value="EAK88230.1"/>
    <property type="molecule type" value="Genomic_DNA"/>
</dbReference>
<dbReference type="PANTHER" id="PTHR23359">
    <property type="entry name" value="NUCLEOTIDE KINASE"/>
    <property type="match status" value="1"/>
</dbReference>
<dbReference type="EvolutionaryTrace" id="Q5CRC5"/>
<dbReference type="NCBIfam" id="TIGR01351">
    <property type="entry name" value="adk"/>
    <property type="match status" value="1"/>
</dbReference>
<dbReference type="CDD" id="cd01428">
    <property type="entry name" value="ADK"/>
    <property type="match status" value="1"/>
</dbReference>
<keyword evidence="2" id="KW-0547">Nucleotide-binding</keyword>
<dbReference type="Proteomes" id="UP000006726">
    <property type="component" value="Chromosome 5"/>
</dbReference>
<feature type="non-terminal residue" evidence="6">
    <location>
        <position position="1"/>
    </location>
</feature>
<organism evidence="6 7">
    <name type="scientific">Cryptosporidium parvum (strain Iowa II)</name>
    <dbReference type="NCBI Taxonomy" id="353152"/>
    <lineage>
        <taxon>Eukaryota</taxon>
        <taxon>Sar</taxon>
        <taxon>Alveolata</taxon>
        <taxon>Apicomplexa</taxon>
        <taxon>Conoidasida</taxon>
        <taxon>Coccidia</taxon>
        <taxon>Eucoccidiorida</taxon>
        <taxon>Eimeriorina</taxon>
        <taxon>Cryptosporidiidae</taxon>
        <taxon>Cryptosporidium</taxon>
    </lineage>
</organism>
<dbReference type="InterPro" id="IPR000850">
    <property type="entry name" value="Adenylat/UMP-CMP_kin"/>
</dbReference>
<dbReference type="GO" id="GO:0005524">
    <property type="term" value="F:ATP binding"/>
    <property type="evidence" value="ECO:0007669"/>
    <property type="project" value="InterPro"/>
</dbReference>
<dbReference type="OrthoDB" id="439792at2759"/>
<reference evidence="6 7" key="1">
    <citation type="journal article" date="2004" name="Science">
        <title>Complete genome sequence of the apicomplexan, Cryptosporidium parvum.</title>
        <authorList>
            <person name="Abrahamsen M.S."/>
            <person name="Templeton T.J."/>
            <person name="Enomoto S."/>
            <person name="Abrahante J.E."/>
            <person name="Zhu G."/>
            <person name="Lancto C.A."/>
            <person name="Deng M."/>
            <person name="Liu C."/>
            <person name="Widmer G."/>
            <person name="Tzipori S."/>
            <person name="Buck G.A."/>
            <person name="Xu P."/>
            <person name="Bankier A.T."/>
            <person name="Dear P.H."/>
            <person name="Konfortov B.A."/>
            <person name="Spriggs H.F."/>
            <person name="Iyer L."/>
            <person name="Anantharaman V."/>
            <person name="Aravind L."/>
            <person name="Kapur V."/>
        </authorList>
    </citation>
    <scope>NUCLEOTIDE SEQUENCE [LARGE SCALE GENOMIC DNA]</scope>
    <source>
        <strain evidence="7">Iowa II</strain>
    </source>
</reference>
<dbReference type="Pfam" id="PF05191">
    <property type="entry name" value="ADK_lid"/>
    <property type="match status" value="1"/>
</dbReference>
<dbReference type="STRING" id="353152.Q5CRC5"/>
<dbReference type="OMA" id="VYHEQTA"/>
<evidence type="ECO:0000259" key="5">
    <source>
        <dbReference type="Pfam" id="PF05191"/>
    </source>
</evidence>
<dbReference type="InterPro" id="IPR033690">
    <property type="entry name" value="Adenylat_kinase_CS"/>
</dbReference>
<reference evidence="8" key="2">
    <citation type="submission" date="2007-11" db="PDB data bank">
        <title>Crystal structure of Cryptosporidium parvum adenylate kinase cgd5_3360.</title>
        <authorList>
            <person name="Wernimont A.K."/>
            <person name="Lew J."/>
            <person name="Kozieradzki I."/>
            <person name="Lin Y.H."/>
            <person name="Sun X."/>
            <person name="Khuu C."/>
            <person name="Zhao Y."/>
            <person name="Schapira M."/>
            <person name="Arrowsmith C.H."/>
            <person name="Edwards A.M."/>
            <person name="Weigelt J."/>
            <person name="Bochkarev A."/>
            <person name="Hui R."/>
            <person name="Artz J.D."/>
            <person name="Amani M."/>
        </authorList>
    </citation>
    <scope>X-RAY CRYSTALLOGRAPHY (1.60 ANGSTROMS) OF 4-219</scope>
</reference>
<dbReference type="InterPro" id="IPR027417">
    <property type="entry name" value="P-loop_NTPase"/>
</dbReference>
<dbReference type="PDBsum" id="3BE4"/>
<feature type="domain" description="Adenylate kinase active site lid" evidence="5">
    <location>
        <begin position="134"/>
        <end position="169"/>
    </location>
</feature>
<comment type="caution">
    <text evidence="6">The sequence shown here is derived from an EMBL/GenBank/DDBJ whole genome shotgun (WGS) entry which is preliminary data.</text>
</comment>
<gene>
    <name evidence="6" type="ORF">cgd5_3360</name>
</gene>
<accession>Q5CRC5</accession>
<dbReference type="AlphaFoldDB" id="Q5CRC5"/>
<dbReference type="SMR" id="Q5CRC5"/>
<evidence type="ECO:0000256" key="2">
    <source>
        <dbReference type="ARBA" id="ARBA00022741"/>
    </source>
</evidence>
<dbReference type="HAMAP" id="MF_00235">
    <property type="entry name" value="Adenylate_kinase_Adk"/>
    <property type="match status" value="1"/>
</dbReference>